<dbReference type="Pfam" id="PF01152">
    <property type="entry name" value="Bac_globin"/>
    <property type="match status" value="1"/>
</dbReference>
<evidence type="ECO:0000313" key="5">
    <source>
        <dbReference type="EMBL" id="MEA5140520.1"/>
    </source>
</evidence>
<reference evidence="5 6" key="1">
    <citation type="submission" date="2023-12" db="EMBL/GenBank/DDBJ databases">
        <title>Novel species of the genus Arcicella isolated from rivers.</title>
        <authorList>
            <person name="Lu H."/>
        </authorList>
    </citation>
    <scope>NUCLEOTIDE SEQUENCE [LARGE SCALE GENOMIC DNA]</scope>
    <source>
        <strain evidence="5 6">KCTC 23307</strain>
    </source>
</reference>
<evidence type="ECO:0000256" key="1">
    <source>
        <dbReference type="ARBA" id="ARBA00022448"/>
    </source>
</evidence>
<dbReference type="InterPro" id="IPR012292">
    <property type="entry name" value="Globin/Proto"/>
</dbReference>
<keyword evidence="4" id="KW-0408">Iron</keyword>
<dbReference type="CDD" id="cd08916">
    <property type="entry name" value="TrHb3_P"/>
    <property type="match status" value="1"/>
</dbReference>
<dbReference type="RefSeq" id="WP_323297675.1">
    <property type="nucleotide sequence ID" value="NZ_JAYFUM010000018.1"/>
</dbReference>
<sequence>MKKNLETRADIELLVNSFYDKIRQDASIGYIFDEVAKVNWEKHLPKMYSFWEMILFNKEGYDGHPLRPHLIINQQHPLNPHHFATWLALFDNTVDEHFEGEKANEIKTRAKNVALSWAFKIHHLNKAEL</sequence>
<protein>
    <submittedName>
        <fullName evidence="5">Group III truncated hemoglobin</fullName>
    </submittedName>
</protein>
<dbReference type="Gene3D" id="1.10.490.10">
    <property type="entry name" value="Globins"/>
    <property type="match status" value="1"/>
</dbReference>
<name>A0ABU5QCD9_9BACT</name>
<keyword evidence="6" id="KW-1185">Reference proteome</keyword>
<evidence type="ECO:0000256" key="4">
    <source>
        <dbReference type="ARBA" id="ARBA00023004"/>
    </source>
</evidence>
<dbReference type="SUPFAM" id="SSF46458">
    <property type="entry name" value="Globin-like"/>
    <property type="match status" value="1"/>
</dbReference>
<dbReference type="Proteomes" id="UP001302949">
    <property type="component" value="Unassembled WGS sequence"/>
</dbReference>
<dbReference type="InterPro" id="IPR009050">
    <property type="entry name" value="Globin-like_sf"/>
</dbReference>
<proteinExistence type="predicted"/>
<gene>
    <name evidence="5" type="ORF">VB248_15320</name>
</gene>
<organism evidence="5 6">
    <name type="scientific">Arcicella rigui</name>
    <dbReference type="NCBI Taxonomy" id="797020"/>
    <lineage>
        <taxon>Bacteria</taxon>
        <taxon>Pseudomonadati</taxon>
        <taxon>Bacteroidota</taxon>
        <taxon>Cytophagia</taxon>
        <taxon>Cytophagales</taxon>
        <taxon>Flectobacillaceae</taxon>
        <taxon>Arcicella</taxon>
    </lineage>
</organism>
<dbReference type="EMBL" id="JAYFUM010000018">
    <property type="protein sequence ID" value="MEA5140520.1"/>
    <property type="molecule type" value="Genomic_DNA"/>
</dbReference>
<dbReference type="InterPro" id="IPR001486">
    <property type="entry name" value="Hemoglobin_trunc"/>
</dbReference>
<keyword evidence="2" id="KW-0349">Heme</keyword>
<comment type="caution">
    <text evidence="5">The sequence shown here is derived from an EMBL/GenBank/DDBJ whole genome shotgun (WGS) entry which is preliminary data.</text>
</comment>
<accession>A0ABU5QCD9</accession>
<keyword evidence="1" id="KW-0813">Transport</keyword>
<evidence type="ECO:0000256" key="3">
    <source>
        <dbReference type="ARBA" id="ARBA00022723"/>
    </source>
</evidence>
<keyword evidence="3" id="KW-0479">Metal-binding</keyword>
<evidence type="ECO:0000256" key="2">
    <source>
        <dbReference type="ARBA" id="ARBA00022617"/>
    </source>
</evidence>
<evidence type="ECO:0000313" key="6">
    <source>
        <dbReference type="Proteomes" id="UP001302949"/>
    </source>
</evidence>